<keyword evidence="5 14" id="KW-0812">Transmembrane</keyword>
<keyword evidence="3" id="KW-0813">Transport</keyword>
<feature type="transmembrane region" description="Helical" evidence="14">
    <location>
        <begin position="79"/>
        <end position="102"/>
    </location>
</feature>
<keyword evidence="4" id="KW-1003">Cell membrane</keyword>
<evidence type="ECO:0000256" key="12">
    <source>
        <dbReference type="ARBA" id="ARBA00036099"/>
    </source>
</evidence>
<evidence type="ECO:0000256" key="8">
    <source>
        <dbReference type="ARBA" id="ARBA00023065"/>
    </source>
</evidence>
<feature type="transmembrane region" description="Helical" evidence="14">
    <location>
        <begin position="123"/>
        <end position="144"/>
    </location>
</feature>
<feature type="transmembrane region" description="Helical" evidence="14">
    <location>
        <begin position="331"/>
        <end position="356"/>
    </location>
</feature>
<dbReference type="InterPro" id="IPR051163">
    <property type="entry name" value="Sodium:Solute_Symporter_SSF"/>
</dbReference>
<feature type="transmembrane region" description="Helical" evidence="14">
    <location>
        <begin position="279"/>
        <end position="299"/>
    </location>
</feature>
<keyword evidence="6 14" id="KW-1133">Transmembrane helix</keyword>
<feature type="transmembrane region" description="Helical" evidence="14">
    <location>
        <begin position="6"/>
        <end position="27"/>
    </location>
</feature>
<dbReference type="InterPro" id="IPR038377">
    <property type="entry name" value="Na/Glc_symporter_sf"/>
</dbReference>
<evidence type="ECO:0000256" key="14">
    <source>
        <dbReference type="SAM" id="Phobius"/>
    </source>
</evidence>
<dbReference type="Pfam" id="PF00474">
    <property type="entry name" value="SSF"/>
    <property type="match status" value="1"/>
</dbReference>
<evidence type="ECO:0000256" key="13">
    <source>
        <dbReference type="RuleBase" id="RU362091"/>
    </source>
</evidence>
<dbReference type="AlphaFoldDB" id="A0A9Q0YI42"/>
<dbReference type="NCBIfam" id="TIGR00813">
    <property type="entry name" value="sss"/>
    <property type="match status" value="1"/>
</dbReference>
<proteinExistence type="inferred from homology"/>
<name>A0A9Q0YI42_HOLLE</name>
<comment type="subcellular location">
    <subcellularLocation>
        <location evidence="1">Cell membrane</location>
        <topology evidence="1">Multi-pass membrane protein</topology>
    </subcellularLocation>
</comment>
<dbReference type="GO" id="GO:0015293">
    <property type="term" value="F:symporter activity"/>
    <property type="evidence" value="ECO:0007669"/>
    <property type="project" value="TreeGrafter"/>
</dbReference>
<evidence type="ECO:0000256" key="4">
    <source>
        <dbReference type="ARBA" id="ARBA00022475"/>
    </source>
</evidence>
<dbReference type="PROSITE" id="PS50283">
    <property type="entry name" value="NA_SOLUT_SYMP_3"/>
    <property type="match status" value="1"/>
</dbReference>
<comment type="similarity">
    <text evidence="2 13">Belongs to the sodium:solute symporter (SSF) (TC 2.A.21) family.</text>
</comment>
<dbReference type="InterPro" id="IPR018212">
    <property type="entry name" value="Na/solute_symporter_CS"/>
</dbReference>
<protein>
    <submittedName>
        <fullName evidence="15">Sodium-coupled monocarboxylate transporter 1</fullName>
    </submittedName>
</protein>
<evidence type="ECO:0000256" key="11">
    <source>
        <dbReference type="ARBA" id="ARBA00023201"/>
    </source>
</evidence>
<evidence type="ECO:0000256" key="5">
    <source>
        <dbReference type="ARBA" id="ARBA00022692"/>
    </source>
</evidence>
<evidence type="ECO:0000313" key="15">
    <source>
        <dbReference type="EMBL" id="KAJ8021911.1"/>
    </source>
</evidence>
<keyword evidence="9 14" id="KW-0472">Membrane</keyword>
<dbReference type="Gene3D" id="1.20.1730.10">
    <property type="entry name" value="Sodium/glucose cotransporter"/>
    <property type="match status" value="1"/>
</dbReference>
<gene>
    <name evidence="15" type="ORF">HOLleu_39246</name>
</gene>
<keyword evidence="8" id="KW-0406">Ion transport</keyword>
<feature type="transmembrane region" description="Helical" evidence="14">
    <location>
        <begin position="434"/>
        <end position="452"/>
    </location>
</feature>
<evidence type="ECO:0000256" key="7">
    <source>
        <dbReference type="ARBA" id="ARBA00023053"/>
    </source>
</evidence>
<dbReference type="Proteomes" id="UP001152320">
    <property type="component" value="Chromosome 21"/>
</dbReference>
<dbReference type="GO" id="GO:0098660">
    <property type="term" value="P:inorganic ion transmembrane transport"/>
    <property type="evidence" value="ECO:0007669"/>
    <property type="project" value="UniProtKB-ARBA"/>
</dbReference>
<feature type="transmembrane region" description="Helical" evidence="14">
    <location>
        <begin position="505"/>
        <end position="526"/>
    </location>
</feature>
<comment type="caution">
    <text evidence="15">The sequence shown here is derived from an EMBL/GenBank/DDBJ whole genome shotgun (WGS) entry which is preliminary data.</text>
</comment>
<dbReference type="GO" id="GO:0006814">
    <property type="term" value="P:sodium ion transport"/>
    <property type="evidence" value="ECO:0007669"/>
    <property type="project" value="UniProtKB-KW"/>
</dbReference>
<keyword evidence="16" id="KW-1185">Reference proteome</keyword>
<feature type="transmembrane region" description="Helical" evidence="14">
    <location>
        <begin position="150"/>
        <end position="172"/>
    </location>
</feature>
<evidence type="ECO:0000256" key="2">
    <source>
        <dbReference type="ARBA" id="ARBA00006434"/>
    </source>
</evidence>
<evidence type="ECO:0000256" key="10">
    <source>
        <dbReference type="ARBA" id="ARBA00023180"/>
    </source>
</evidence>
<feature type="transmembrane region" description="Helical" evidence="14">
    <location>
        <begin position="184"/>
        <end position="202"/>
    </location>
</feature>
<comment type="catalytic activity">
    <reaction evidence="12">
        <text>iodide(out) + 2 Na(+)(out) = iodide(in) + 2 Na(+)(in)</text>
        <dbReference type="Rhea" id="RHEA:71207"/>
        <dbReference type="ChEBI" id="CHEBI:16382"/>
        <dbReference type="ChEBI" id="CHEBI:29101"/>
    </reaction>
</comment>
<feature type="transmembrane region" description="Helical" evidence="14">
    <location>
        <begin position="47"/>
        <end position="67"/>
    </location>
</feature>
<dbReference type="OrthoDB" id="6132759at2759"/>
<keyword evidence="10" id="KW-0325">Glycoprotein</keyword>
<dbReference type="GO" id="GO:0015075">
    <property type="term" value="F:monoatomic ion transmembrane transporter activity"/>
    <property type="evidence" value="ECO:0007669"/>
    <property type="project" value="UniProtKB-ARBA"/>
</dbReference>
<organism evidence="15 16">
    <name type="scientific">Holothuria leucospilota</name>
    <name type="common">Black long sea cucumber</name>
    <name type="synonym">Mertensiothuria leucospilota</name>
    <dbReference type="NCBI Taxonomy" id="206669"/>
    <lineage>
        <taxon>Eukaryota</taxon>
        <taxon>Metazoa</taxon>
        <taxon>Echinodermata</taxon>
        <taxon>Eleutherozoa</taxon>
        <taxon>Echinozoa</taxon>
        <taxon>Holothuroidea</taxon>
        <taxon>Aspidochirotacea</taxon>
        <taxon>Aspidochirotida</taxon>
        <taxon>Holothuriidae</taxon>
        <taxon>Holothuria</taxon>
    </lineage>
</organism>
<evidence type="ECO:0000256" key="3">
    <source>
        <dbReference type="ARBA" id="ARBA00022448"/>
    </source>
</evidence>
<accession>A0A9Q0YI42</accession>
<dbReference type="PANTHER" id="PTHR42985">
    <property type="entry name" value="SODIUM-COUPLED MONOCARBOXYLATE TRANSPORTER"/>
    <property type="match status" value="1"/>
</dbReference>
<feature type="transmembrane region" description="Helical" evidence="14">
    <location>
        <begin position="377"/>
        <end position="401"/>
    </location>
</feature>
<feature type="transmembrane region" description="Helical" evidence="14">
    <location>
        <begin position="407"/>
        <end position="427"/>
    </location>
</feature>
<evidence type="ECO:0000313" key="16">
    <source>
        <dbReference type="Proteomes" id="UP001152320"/>
    </source>
</evidence>
<dbReference type="InterPro" id="IPR001734">
    <property type="entry name" value="Na/solute_symporter"/>
</dbReference>
<dbReference type="PROSITE" id="PS00456">
    <property type="entry name" value="NA_SOLUT_SYMP_1"/>
    <property type="match status" value="1"/>
</dbReference>
<reference evidence="15" key="1">
    <citation type="submission" date="2021-10" db="EMBL/GenBank/DDBJ databases">
        <title>Tropical sea cucumber genome reveals ecological adaptation and Cuvierian tubules defense mechanism.</title>
        <authorList>
            <person name="Chen T."/>
        </authorList>
    </citation>
    <scope>NUCLEOTIDE SEQUENCE</scope>
    <source>
        <strain evidence="15">Nanhai2018</strain>
        <tissue evidence="15">Muscle</tissue>
    </source>
</reference>
<evidence type="ECO:0000256" key="1">
    <source>
        <dbReference type="ARBA" id="ARBA00004651"/>
    </source>
</evidence>
<evidence type="ECO:0000256" key="6">
    <source>
        <dbReference type="ARBA" id="ARBA00022989"/>
    </source>
</evidence>
<dbReference type="GO" id="GO:0005886">
    <property type="term" value="C:plasma membrane"/>
    <property type="evidence" value="ECO:0007669"/>
    <property type="project" value="UniProtKB-SubCell"/>
</dbReference>
<keyword evidence="7" id="KW-0915">Sodium</keyword>
<sequence length="568" mass="62102">MELGTLDLVVFSAVLLISFAIGVYYAYRGKGNTSDEEYFVASRNMNVFAASCSAFASAFSGLGPFILPNDTYFRGPGMWYASIISNTVESIMLVLIFVPIYHRLRLTNVYDYLGMRFSSTVKYIAVVIQVTYILFHMGICIYSPSLALSSVFGININASILLIGGICLIYTAIGGMRAVIWNDVFQSVVIVTGTIALCVLVIPSGDGVGNVFRTAYQDGRGVQIDTSFDVTVPYTLWSSIFTIPFAQLTRSAVGQYHVQRYFVVRTLNEARVTAISGQFLNVLVLCLYIFVGLVMYTFYAGCDPLTIGIIEKKDQTFPLFLAEIFQQYNGVIGLIIAVVLSGILSTVSSGVNSLGAMTYKELGRVFLKNPTPAHKMYFTKTVTAILGCVVLVAALLGRYIGNILEAIQIWTGIFIGPVLAVFILGMISRKASPTGALAGIIAGLCTGIWIKLGSRFYPFPRRALPLYTDQCNITEIIPPVNMTDPVSTIPNEDTGVPFSIYHISSTYYCIVTCIATWLVAIFVSLFTKPKNGTILNEDLFVHPGRLFSNSGKPSKGNSDEETTAEEKL</sequence>
<keyword evidence="11" id="KW-0739">Sodium transport</keyword>
<dbReference type="PANTHER" id="PTHR42985:SF40">
    <property type="entry name" value="LD47995P-RELATED"/>
    <property type="match status" value="1"/>
</dbReference>
<evidence type="ECO:0000256" key="9">
    <source>
        <dbReference type="ARBA" id="ARBA00023136"/>
    </source>
</evidence>
<dbReference type="EMBL" id="JAIZAY010000021">
    <property type="protein sequence ID" value="KAJ8021911.1"/>
    <property type="molecule type" value="Genomic_DNA"/>
</dbReference>
<feature type="transmembrane region" description="Helical" evidence="14">
    <location>
        <begin position="236"/>
        <end position="258"/>
    </location>
</feature>